<gene>
    <name evidence="2" type="ORF">GETHPA_12840</name>
</gene>
<evidence type="ECO:0000313" key="3">
    <source>
        <dbReference type="Proteomes" id="UP001165089"/>
    </source>
</evidence>
<evidence type="ECO:0000313" key="2">
    <source>
        <dbReference type="EMBL" id="GLH69751.1"/>
    </source>
</evidence>
<dbReference type="PANTHER" id="PTHR35531">
    <property type="entry name" value="INNER MEMBRANE PROTEIN YBCI-RELATED"/>
    <property type="match status" value="1"/>
</dbReference>
<proteinExistence type="predicted"/>
<dbReference type="InterPro" id="IPR007404">
    <property type="entry name" value="YdjM-like"/>
</dbReference>
<sequence>MVAHVPTVPVQDAPAPSHGRPDAFLLPLPEPAMPSLLGHAAAGLALHAAFTDGRAPRRAWALAAACAMAPDLDWFTAFLHLPYGHCLTHRGATHSLAAAALIASAAMLLGLRSHLRSPRLWLCLFAAAFSHGLLDACTLGGVGVAAFLPFSGERYVCVWQPIRVSPIPLTGRLWVRFLGALWTEAVWIGLPSLLLVTGTRAARLRAASRWGVPAPEHP</sequence>
<dbReference type="Proteomes" id="UP001165089">
    <property type="component" value="Unassembled WGS sequence"/>
</dbReference>
<evidence type="ECO:0000256" key="1">
    <source>
        <dbReference type="SAM" id="Phobius"/>
    </source>
</evidence>
<keyword evidence="1" id="KW-1133">Transmembrane helix</keyword>
<feature type="transmembrane region" description="Helical" evidence="1">
    <location>
        <begin position="121"/>
        <end position="148"/>
    </location>
</feature>
<feature type="transmembrane region" description="Helical" evidence="1">
    <location>
        <begin position="91"/>
        <end position="109"/>
    </location>
</feature>
<keyword evidence="1" id="KW-0472">Membrane</keyword>
<keyword evidence="3" id="KW-1185">Reference proteome</keyword>
<dbReference type="EMBL" id="BSDD01000002">
    <property type="protein sequence ID" value="GLH69751.1"/>
    <property type="molecule type" value="Genomic_DNA"/>
</dbReference>
<feature type="transmembrane region" description="Helical" evidence="1">
    <location>
        <begin position="173"/>
        <end position="196"/>
    </location>
</feature>
<dbReference type="PANTHER" id="PTHR35531:SF1">
    <property type="entry name" value="INNER MEMBRANE PROTEIN YBCI-RELATED"/>
    <property type="match status" value="1"/>
</dbReference>
<reference evidence="2 3" key="1">
    <citation type="journal article" date="2023" name="Antonie Van Leeuwenhoek">
        <title>Mesoterricola silvestris gen. nov., sp. nov., Mesoterricola sediminis sp. nov., Geothrix oryzae sp. nov., Geothrix edaphica sp. nov., Geothrix rubra sp. nov., and Geothrix limicola sp. nov., six novel members of Acidobacteriota isolated from soils.</title>
        <authorList>
            <person name="Itoh H."/>
            <person name="Sugisawa Y."/>
            <person name="Mise K."/>
            <person name="Xu Z."/>
            <person name="Kuniyasu M."/>
            <person name="Ushijima N."/>
            <person name="Kawano K."/>
            <person name="Kobayashi E."/>
            <person name="Shiratori Y."/>
            <person name="Masuda Y."/>
            <person name="Senoo K."/>
        </authorList>
    </citation>
    <scope>NUCLEOTIDE SEQUENCE [LARGE SCALE GENOMIC DNA]</scope>
    <source>
        <strain evidence="2 3">Red803</strain>
    </source>
</reference>
<organism evidence="2 3">
    <name type="scientific">Geothrix rubra</name>
    <dbReference type="NCBI Taxonomy" id="2927977"/>
    <lineage>
        <taxon>Bacteria</taxon>
        <taxon>Pseudomonadati</taxon>
        <taxon>Acidobacteriota</taxon>
        <taxon>Holophagae</taxon>
        <taxon>Holophagales</taxon>
        <taxon>Holophagaceae</taxon>
        <taxon>Geothrix</taxon>
    </lineage>
</organism>
<name>A0ABQ5Q5P8_9BACT</name>
<feature type="transmembrane region" description="Helical" evidence="1">
    <location>
        <begin position="59"/>
        <end position="79"/>
    </location>
</feature>
<accession>A0ABQ5Q5P8</accession>
<keyword evidence="1" id="KW-0812">Transmembrane</keyword>
<dbReference type="Pfam" id="PF04307">
    <property type="entry name" value="YdjM"/>
    <property type="match status" value="1"/>
</dbReference>
<protein>
    <submittedName>
        <fullName evidence="2">Membrane protein</fullName>
    </submittedName>
</protein>
<comment type="caution">
    <text evidence="2">The sequence shown here is derived from an EMBL/GenBank/DDBJ whole genome shotgun (WGS) entry which is preliminary data.</text>
</comment>